<dbReference type="InterPro" id="IPR035952">
    <property type="entry name" value="Rhomboid-like_sf"/>
</dbReference>
<dbReference type="Proteomes" id="UP000589896">
    <property type="component" value="Unassembled WGS sequence"/>
</dbReference>
<comment type="subcellular location">
    <subcellularLocation>
        <location evidence="1">Membrane</location>
        <topology evidence="1">Multi-pass membrane protein</topology>
    </subcellularLocation>
</comment>
<dbReference type="InterPro" id="IPR022764">
    <property type="entry name" value="Peptidase_S54_rhomboid_dom"/>
</dbReference>
<dbReference type="GO" id="GO:0004252">
    <property type="term" value="F:serine-type endopeptidase activity"/>
    <property type="evidence" value="ECO:0007669"/>
    <property type="project" value="InterPro"/>
</dbReference>
<organism evidence="7 8">
    <name type="scientific">Luteimonas deserti</name>
    <dbReference type="NCBI Taxonomy" id="2752306"/>
    <lineage>
        <taxon>Bacteria</taxon>
        <taxon>Pseudomonadati</taxon>
        <taxon>Pseudomonadota</taxon>
        <taxon>Gammaproteobacteria</taxon>
        <taxon>Lysobacterales</taxon>
        <taxon>Lysobacteraceae</taxon>
        <taxon>Luteimonas</taxon>
    </lineage>
</organism>
<evidence type="ECO:0000259" key="6">
    <source>
        <dbReference type="Pfam" id="PF01694"/>
    </source>
</evidence>
<proteinExistence type="predicted"/>
<feature type="domain" description="Peptidase S54 rhomboid" evidence="6">
    <location>
        <begin position="65"/>
        <end position="198"/>
    </location>
</feature>
<evidence type="ECO:0000256" key="1">
    <source>
        <dbReference type="ARBA" id="ARBA00004141"/>
    </source>
</evidence>
<reference evidence="7 8" key="1">
    <citation type="submission" date="2020-07" db="EMBL/GenBank/DDBJ databases">
        <title>isolation of Luteimonas sp. SJ-16.</title>
        <authorList>
            <person name="Huang X.-X."/>
            <person name="Xu L."/>
            <person name="Sun J.-Q."/>
        </authorList>
    </citation>
    <scope>NUCLEOTIDE SEQUENCE [LARGE SCALE GENOMIC DNA]</scope>
    <source>
        <strain evidence="7 8">SJ-16</strain>
    </source>
</reference>
<name>A0A7Z0QMJ0_9GAMM</name>
<keyword evidence="2 5" id="KW-0812">Transmembrane</keyword>
<evidence type="ECO:0000313" key="8">
    <source>
        <dbReference type="Proteomes" id="UP000589896"/>
    </source>
</evidence>
<dbReference type="PANTHER" id="PTHR43066:SF5">
    <property type="entry name" value="RHOMBOID-LIKE PROTEIN 11, CHLOROPLASTIC-RELATED"/>
    <property type="match status" value="1"/>
</dbReference>
<keyword evidence="4 5" id="KW-0472">Membrane</keyword>
<evidence type="ECO:0000313" key="7">
    <source>
        <dbReference type="EMBL" id="NYZ61348.1"/>
    </source>
</evidence>
<feature type="transmembrane region" description="Helical" evidence="5">
    <location>
        <begin position="158"/>
        <end position="180"/>
    </location>
</feature>
<evidence type="ECO:0000256" key="3">
    <source>
        <dbReference type="ARBA" id="ARBA00022989"/>
    </source>
</evidence>
<dbReference type="GO" id="GO:0006508">
    <property type="term" value="P:proteolysis"/>
    <property type="evidence" value="ECO:0007669"/>
    <property type="project" value="UniProtKB-KW"/>
</dbReference>
<dbReference type="GO" id="GO:0016020">
    <property type="term" value="C:membrane"/>
    <property type="evidence" value="ECO:0007669"/>
    <property type="project" value="UniProtKB-SubCell"/>
</dbReference>
<dbReference type="EMBL" id="JACCJZ010000004">
    <property type="protein sequence ID" value="NYZ61348.1"/>
    <property type="molecule type" value="Genomic_DNA"/>
</dbReference>
<dbReference type="AlphaFoldDB" id="A0A7Z0QMJ0"/>
<evidence type="ECO:0000256" key="2">
    <source>
        <dbReference type="ARBA" id="ARBA00022692"/>
    </source>
</evidence>
<feature type="transmembrane region" description="Helical" evidence="5">
    <location>
        <begin position="131"/>
        <end position="149"/>
    </location>
</feature>
<feature type="transmembrane region" description="Helical" evidence="5">
    <location>
        <begin position="106"/>
        <end position="125"/>
    </location>
</feature>
<protein>
    <submittedName>
        <fullName evidence="7">Rhomboid family intramembrane serine protease</fullName>
    </submittedName>
</protein>
<keyword evidence="8" id="KW-1185">Reference proteome</keyword>
<dbReference type="Gene3D" id="1.20.1540.10">
    <property type="entry name" value="Rhomboid-like"/>
    <property type="match status" value="1"/>
</dbReference>
<gene>
    <name evidence="7" type="ORF">H0E82_01025</name>
</gene>
<evidence type="ECO:0000256" key="5">
    <source>
        <dbReference type="SAM" id="Phobius"/>
    </source>
</evidence>
<sequence>MTHLRTIIAPPASHRVPWCTLLLCAATVAFSIHAAIEISGAWLGRVRIVEMERYGLRFEHILDLELWRLVTAQLVHVRQPHMVSNVFCLFLVGTAVERHMGAIRVLAVWLIGGSMAMLVSTLFAIPPWNLGTGASQAIMAITGAGLWLTQTGADRSRFLMLTLGFTLALALVLDLIYAHYPKPGHIAGVLFGYLIASLSRRTIRESAA</sequence>
<dbReference type="PANTHER" id="PTHR43066">
    <property type="entry name" value="RHOMBOID-RELATED PROTEIN"/>
    <property type="match status" value="1"/>
</dbReference>
<feature type="transmembrane region" description="Helical" evidence="5">
    <location>
        <begin position="186"/>
        <end position="203"/>
    </location>
</feature>
<dbReference type="SUPFAM" id="SSF144091">
    <property type="entry name" value="Rhomboid-like"/>
    <property type="match status" value="1"/>
</dbReference>
<dbReference type="Pfam" id="PF01694">
    <property type="entry name" value="Rhomboid"/>
    <property type="match status" value="1"/>
</dbReference>
<comment type="caution">
    <text evidence="7">The sequence shown here is derived from an EMBL/GenBank/DDBJ whole genome shotgun (WGS) entry which is preliminary data.</text>
</comment>
<keyword evidence="3 5" id="KW-1133">Transmembrane helix</keyword>
<accession>A0A7Z0QMJ0</accession>
<keyword evidence="7" id="KW-0378">Hydrolase</keyword>
<dbReference type="RefSeq" id="WP_180543118.1">
    <property type="nucleotide sequence ID" value="NZ_JACCJZ010000004.1"/>
</dbReference>
<keyword evidence="7" id="KW-0645">Protease</keyword>
<evidence type="ECO:0000256" key="4">
    <source>
        <dbReference type="ARBA" id="ARBA00023136"/>
    </source>
</evidence>